<keyword evidence="2" id="KW-1185">Reference proteome</keyword>
<evidence type="ECO:0008006" key="3">
    <source>
        <dbReference type="Google" id="ProtNLM"/>
    </source>
</evidence>
<gene>
    <name evidence="1" type="ORF">SAMN06296241_3182</name>
</gene>
<reference evidence="2" key="1">
    <citation type="submission" date="2017-09" db="EMBL/GenBank/DDBJ databases">
        <authorList>
            <person name="Varghese N."/>
            <person name="Submissions S."/>
        </authorList>
    </citation>
    <scope>NUCLEOTIDE SEQUENCE [LARGE SCALE GENOMIC DNA]</scope>
    <source>
        <strain evidence="2">CGMCC 1.12641</strain>
    </source>
</reference>
<dbReference type="Proteomes" id="UP000219193">
    <property type="component" value="Unassembled WGS sequence"/>
</dbReference>
<accession>A0A285X8F3</accession>
<dbReference type="Gene3D" id="3.40.470.10">
    <property type="entry name" value="Uracil-DNA glycosylase-like domain"/>
    <property type="match status" value="1"/>
</dbReference>
<protein>
    <recommendedName>
        <fullName evidence="3">Uracil DNA glycosylase superfamily protein</fullName>
    </recommendedName>
</protein>
<evidence type="ECO:0000313" key="2">
    <source>
        <dbReference type="Proteomes" id="UP000219193"/>
    </source>
</evidence>
<dbReference type="OrthoDB" id="1123166at2"/>
<dbReference type="RefSeq" id="WP_097057384.1">
    <property type="nucleotide sequence ID" value="NZ_OCMF01000006.1"/>
</dbReference>
<evidence type="ECO:0000313" key="1">
    <source>
        <dbReference type="EMBL" id="SOC81601.1"/>
    </source>
</evidence>
<sequence length="237" mass="28336">MKDLLQWKQEVEKYNSALKTVLDEKSNHKNLYYGFEVVDGKLIEHPDILFIGINPGRGNEDYGRKIFETSRISYLDVYNEDYREDYKNGYHLAEKTIRFFHKAGWDDHRIKEVFLERAVKTNFFHLATLNRTDLEKVLKDVNRSKEYFSKSAEFSIQLINILKPKVIILEGKTVFDFIVEECYEEKVWNDKDFGYFFDEPNQSHILGYNRNISNENREYFVKKLKEVLEEDRVSLIS</sequence>
<name>A0A285X8F3_9FLAO</name>
<dbReference type="AlphaFoldDB" id="A0A285X8F3"/>
<organism evidence="1 2">
    <name type="scientific">Salinimicrobium sediminis</name>
    <dbReference type="NCBI Taxonomy" id="1343891"/>
    <lineage>
        <taxon>Bacteria</taxon>
        <taxon>Pseudomonadati</taxon>
        <taxon>Bacteroidota</taxon>
        <taxon>Flavobacteriia</taxon>
        <taxon>Flavobacteriales</taxon>
        <taxon>Flavobacteriaceae</taxon>
        <taxon>Salinimicrobium</taxon>
    </lineage>
</organism>
<dbReference type="InterPro" id="IPR036895">
    <property type="entry name" value="Uracil-DNA_glycosylase-like_sf"/>
</dbReference>
<dbReference type="EMBL" id="OCMF01000006">
    <property type="protein sequence ID" value="SOC81601.1"/>
    <property type="molecule type" value="Genomic_DNA"/>
</dbReference>
<proteinExistence type="predicted"/>